<evidence type="ECO:0000313" key="1">
    <source>
        <dbReference type="EMBL" id="MDV6233042.1"/>
    </source>
</evidence>
<dbReference type="Pfam" id="PF06013">
    <property type="entry name" value="WXG100"/>
    <property type="match status" value="1"/>
</dbReference>
<dbReference type="Proteomes" id="UP001185899">
    <property type="component" value="Unassembled WGS sequence"/>
</dbReference>
<dbReference type="InterPro" id="IPR036689">
    <property type="entry name" value="ESAT-6-like_sf"/>
</dbReference>
<gene>
    <name evidence="1" type="ORF">R3P95_21010</name>
</gene>
<evidence type="ECO:0000313" key="2">
    <source>
        <dbReference type="Proteomes" id="UP001185899"/>
    </source>
</evidence>
<name>A0ABU4B3I8_9NOCA</name>
<proteinExistence type="predicted"/>
<accession>A0ABU4B3I8</accession>
<dbReference type="InterPro" id="IPR010310">
    <property type="entry name" value="T7SS_ESAT-6-like"/>
</dbReference>
<dbReference type="SUPFAM" id="SSF140453">
    <property type="entry name" value="EsxAB dimer-like"/>
    <property type="match status" value="1"/>
</dbReference>
<comment type="caution">
    <text evidence="1">The sequence shown here is derived from an EMBL/GenBank/DDBJ whole genome shotgun (WGS) entry which is preliminary data.</text>
</comment>
<sequence>MGSEPLSVVLGELRGLCRSTYRVADELARALSSVQPDVERVADGWVGASGSAFYAHWEELCNRARVVTQELASIAVDLEQASREYVDADDVIALRVSVLDLD</sequence>
<organism evidence="1 2">
    <name type="scientific">Rhodococcus cercidiphylli</name>
    <dbReference type="NCBI Taxonomy" id="489916"/>
    <lineage>
        <taxon>Bacteria</taxon>
        <taxon>Bacillati</taxon>
        <taxon>Actinomycetota</taxon>
        <taxon>Actinomycetes</taxon>
        <taxon>Mycobacteriales</taxon>
        <taxon>Nocardiaceae</taxon>
        <taxon>Rhodococcus</taxon>
    </lineage>
</organism>
<dbReference type="RefSeq" id="WP_317549366.1">
    <property type="nucleotide sequence ID" value="NZ_JAWLKE010000008.1"/>
</dbReference>
<keyword evidence="2" id="KW-1185">Reference proteome</keyword>
<reference evidence="1 2" key="1">
    <citation type="submission" date="2023-10" db="EMBL/GenBank/DDBJ databases">
        <title>Development of a sustainable strategy for remediation of hydrocarbon-contaminated territories based on the waste exchange concept.</title>
        <authorList>
            <person name="Krivoruchko A."/>
        </authorList>
    </citation>
    <scope>NUCLEOTIDE SEQUENCE [LARGE SCALE GENOMIC DNA]</scope>
    <source>
        <strain evidence="1 2">IEGM 1322</strain>
    </source>
</reference>
<dbReference type="EMBL" id="JAWLKE010000008">
    <property type="protein sequence ID" value="MDV6233042.1"/>
    <property type="molecule type" value="Genomic_DNA"/>
</dbReference>
<dbReference type="Gene3D" id="1.10.287.1060">
    <property type="entry name" value="ESAT-6-like"/>
    <property type="match status" value="1"/>
</dbReference>
<protein>
    <submittedName>
        <fullName evidence="1">WXG100 family type VII secretion target</fullName>
    </submittedName>
</protein>